<evidence type="ECO:0000259" key="1">
    <source>
        <dbReference type="Pfam" id="PF13460"/>
    </source>
</evidence>
<accession>A0A840REF9</accession>
<proteinExistence type="predicted"/>
<dbReference type="Pfam" id="PF13460">
    <property type="entry name" value="NAD_binding_10"/>
    <property type="match status" value="1"/>
</dbReference>
<keyword evidence="3" id="KW-1185">Reference proteome</keyword>
<dbReference type="RefSeq" id="WP_184098928.1">
    <property type="nucleotide sequence ID" value="NZ_JACHHN010000002.1"/>
</dbReference>
<reference evidence="2 3" key="1">
    <citation type="submission" date="2020-08" db="EMBL/GenBank/DDBJ databases">
        <title>Genomic Encyclopedia of Type Strains, Phase IV (KMG-IV): sequencing the most valuable type-strain genomes for metagenomic binning, comparative biology and taxonomic classification.</title>
        <authorList>
            <person name="Goeker M."/>
        </authorList>
    </citation>
    <scope>NUCLEOTIDE SEQUENCE [LARGE SCALE GENOMIC DNA]</scope>
    <source>
        <strain evidence="2 3">DSM 18233</strain>
    </source>
</reference>
<dbReference type="SUPFAM" id="SSF51735">
    <property type="entry name" value="NAD(P)-binding Rossmann-fold domains"/>
    <property type="match status" value="1"/>
</dbReference>
<protein>
    <submittedName>
        <fullName evidence="2">Uncharacterized protein YbjT (DUF2867 family)</fullName>
    </submittedName>
</protein>
<dbReference type="InterPro" id="IPR036291">
    <property type="entry name" value="NAD(P)-bd_dom_sf"/>
</dbReference>
<evidence type="ECO:0000313" key="2">
    <source>
        <dbReference type="EMBL" id="MBB5190692.1"/>
    </source>
</evidence>
<comment type="caution">
    <text evidence="2">The sequence shown here is derived from an EMBL/GenBank/DDBJ whole genome shotgun (WGS) entry which is preliminary data.</text>
</comment>
<name>A0A840REF9_9NEIS</name>
<sequence length="277" mass="29999">MTKQVITDRNATVVAPPATVLVVGATGSIGRLVVAEALRAGYAVRAWVRDETKARRVLPPGAQLIVGELTHRDALSRAVEGIDAIVFTLGAGSVRGERAEAVDYDGVRTVLMGLGNLKPRISLMTAIGVTKREEPRMGVLGGHDWKRRSERLVRSSGLAYTIVRPGWFDYNEPDQQRLVLLQGDTRWASDSSDGVVARKQIAEVLVHSLATSSATFKTVELVAEYGPATRDFEALFAPLTSDPPGTLDAVRDVDNMPLNKEPTRVREQLAALHAASR</sequence>
<dbReference type="AlphaFoldDB" id="A0A840REF9"/>
<dbReference type="InterPro" id="IPR016040">
    <property type="entry name" value="NAD(P)-bd_dom"/>
</dbReference>
<evidence type="ECO:0000313" key="3">
    <source>
        <dbReference type="Proteomes" id="UP000543030"/>
    </source>
</evidence>
<organism evidence="2 3">
    <name type="scientific">Silvimonas terrae</name>
    <dbReference type="NCBI Taxonomy" id="300266"/>
    <lineage>
        <taxon>Bacteria</taxon>
        <taxon>Pseudomonadati</taxon>
        <taxon>Pseudomonadota</taxon>
        <taxon>Betaproteobacteria</taxon>
        <taxon>Neisseriales</taxon>
        <taxon>Chitinibacteraceae</taxon>
        <taxon>Silvimonas</taxon>
    </lineage>
</organism>
<dbReference type="PANTHER" id="PTHR15020">
    <property type="entry name" value="FLAVIN REDUCTASE-RELATED"/>
    <property type="match status" value="1"/>
</dbReference>
<dbReference type="PANTHER" id="PTHR15020:SF50">
    <property type="entry name" value="UPF0659 PROTEIN YMR090W"/>
    <property type="match status" value="1"/>
</dbReference>
<dbReference type="Proteomes" id="UP000543030">
    <property type="component" value="Unassembled WGS sequence"/>
</dbReference>
<gene>
    <name evidence="2" type="ORF">HNQ50_001414</name>
</gene>
<dbReference type="CDD" id="cd05243">
    <property type="entry name" value="SDR_a5"/>
    <property type="match status" value="1"/>
</dbReference>
<dbReference type="Gene3D" id="3.40.50.720">
    <property type="entry name" value="NAD(P)-binding Rossmann-like Domain"/>
    <property type="match status" value="1"/>
</dbReference>
<dbReference type="EMBL" id="JACHHN010000002">
    <property type="protein sequence ID" value="MBB5190692.1"/>
    <property type="molecule type" value="Genomic_DNA"/>
</dbReference>
<feature type="domain" description="NAD(P)-binding" evidence="1">
    <location>
        <begin position="24"/>
        <end position="210"/>
    </location>
</feature>